<dbReference type="Proteomes" id="UP000054560">
    <property type="component" value="Unassembled WGS sequence"/>
</dbReference>
<evidence type="ECO:0000259" key="1">
    <source>
        <dbReference type="Pfam" id="PF00024"/>
    </source>
</evidence>
<proteinExistence type="predicted"/>
<sequence length="82" mass="9595">FSKQSSRAVGQIATRQYSDSEFKCSRKCDVNEECAAWNYRQQDKECFLLKVLENEGFVNDKRYSTGIPVECINQRYQLDQVT</sequence>
<protein>
    <recommendedName>
        <fullName evidence="1">Apple domain-containing protein</fullName>
    </recommendedName>
</protein>
<evidence type="ECO:0000313" key="2">
    <source>
        <dbReference type="EMBL" id="KNC76939.1"/>
    </source>
</evidence>
<accession>A0A0L0FJH2</accession>
<dbReference type="Pfam" id="PF00024">
    <property type="entry name" value="PAN_1"/>
    <property type="match status" value="1"/>
</dbReference>
<dbReference type="AlphaFoldDB" id="A0A0L0FJH2"/>
<dbReference type="GeneID" id="25911094"/>
<dbReference type="EMBL" id="KQ242907">
    <property type="protein sequence ID" value="KNC76939.1"/>
    <property type="molecule type" value="Genomic_DNA"/>
</dbReference>
<keyword evidence="3" id="KW-1185">Reference proteome</keyword>
<dbReference type="Gene3D" id="3.50.4.10">
    <property type="entry name" value="Hepatocyte Growth Factor"/>
    <property type="match status" value="1"/>
</dbReference>
<feature type="domain" description="Apple" evidence="1">
    <location>
        <begin position="17"/>
        <end position="51"/>
    </location>
</feature>
<dbReference type="SUPFAM" id="SSF57414">
    <property type="entry name" value="Hairpin loop containing domain-like"/>
    <property type="match status" value="1"/>
</dbReference>
<dbReference type="InterPro" id="IPR003609">
    <property type="entry name" value="Pan_app"/>
</dbReference>
<dbReference type="RefSeq" id="XP_014150841.1">
    <property type="nucleotide sequence ID" value="XM_014295366.1"/>
</dbReference>
<feature type="non-terminal residue" evidence="2">
    <location>
        <position position="1"/>
    </location>
</feature>
<reference evidence="2 3" key="1">
    <citation type="submission" date="2011-02" db="EMBL/GenBank/DDBJ databases">
        <title>The Genome Sequence of Sphaeroforma arctica JP610.</title>
        <authorList>
            <consortium name="The Broad Institute Genome Sequencing Platform"/>
            <person name="Russ C."/>
            <person name="Cuomo C."/>
            <person name="Young S.K."/>
            <person name="Zeng Q."/>
            <person name="Gargeya S."/>
            <person name="Alvarado L."/>
            <person name="Berlin A."/>
            <person name="Chapman S.B."/>
            <person name="Chen Z."/>
            <person name="Freedman E."/>
            <person name="Gellesch M."/>
            <person name="Goldberg J."/>
            <person name="Griggs A."/>
            <person name="Gujja S."/>
            <person name="Heilman E."/>
            <person name="Heiman D."/>
            <person name="Howarth C."/>
            <person name="Mehta T."/>
            <person name="Neiman D."/>
            <person name="Pearson M."/>
            <person name="Roberts A."/>
            <person name="Saif S."/>
            <person name="Shea T."/>
            <person name="Shenoy N."/>
            <person name="Sisk P."/>
            <person name="Stolte C."/>
            <person name="Sykes S."/>
            <person name="White J."/>
            <person name="Yandava C."/>
            <person name="Burger G."/>
            <person name="Gray M.W."/>
            <person name="Holland P.W.H."/>
            <person name="King N."/>
            <person name="Lang F.B.F."/>
            <person name="Roger A.J."/>
            <person name="Ruiz-Trillo I."/>
            <person name="Haas B."/>
            <person name="Nusbaum C."/>
            <person name="Birren B."/>
        </authorList>
    </citation>
    <scope>NUCLEOTIDE SEQUENCE [LARGE SCALE GENOMIC DNA]</scope>
    <source>
        <strain evidence="2 3">JP610</strain>
    </source>
</reference>
<organism evidence="2 3">
    <name type="scientific">Sphaeroforma arctica JP610</name>
    <dbReference type="NCBI Taxonomy" id="667725"/>
    <lineage>
        <taxon>Eukaryota</taxon>
        <taxon>Ichthyosporea</taxon>
        <taxon>Ichthyophonida</taxon>
        <taxon>Sphaeroforma</taxon>
    </lineage>
</organism>
<name>A0A0L0FJH2_9EUKA</name>
<gene>
    <name evidence="2" type="ORF">SARC_10590</name>
</gene>
<evidence type="ECO:0000313" key="3">
    <source>
        <dbReference type="Proteomes" id="UP000054560"/>
    </source>
</evidence>